<comment type="caution">
    <text evidence="2">The sequence shown here is derived from an EMBL/GenBank/DDBJ whole genome shotgun (WGS) entry which is preliminary data.</text>
</comment>
<dbReference type="Gene3D" id="3.50.50.60">
    <property type="entry name" value="FAD/NAD(P)-binding domain"/>
    <property type="match status" value="1"/>
</dbReference>
<keyword evidence="3" id="KW-1185">Reference proteome</keyword>
<evidence type="ECO:0000313" key="3">
    <source>
        <dbReference type="Proteomes" id="UP000494245"/>
    </source>
</evidence>
<dbReference type="PANTHER" id="PTHR42685">
    <property type="entry name" value="GERANYLGERANYL DIPHOSPHATE REDUCTASE"/>
    <property type="match status" value="1"/>
</dbReference>
<dbReference type="SUPFAM" id="SSF51905">
    <property type="entry name" value="FAD/NAD(P)-binding domain"/>
    <property type="match status" value="1"/>
</dbReference>
<dbReference type="InterPro" id="IPR011777">
    <property type="entry name" value="Geranylgeranyl_Rdtase_fam"/>
</dbReference>
<accession>A0A6V8LLR7</accession>
<keyword evidence="2" id="KW-0560">Oxidoreductase</keyword>
<dbReference type="EMBL" id="BLTE01000005">
    <property type="protein sequence ID" value="GFK93633.1"/>
    <property type="molecule type" value="Genomic_DNA"/>
</dbReference>
<evidence type="ECO:0000313" key="2">
    <source>
        <dbReference type="EMBL" id="GFK93633.1"/>
    </source>
</evidence>
<evidence type="ECO:0000259" key="1">
    <source>
        <dbReference type="Pfam" id="PF01494"/>
    </source>
</evidence>
<dbReference type="GO" id="GO:0016628">
    <property type="term" value="F:oxidoreductase activity, acting on the CH-CH group of donors, NAD or NADP as acceptor"/>
    <property type="evidence" value="ECO:0007669"/>
    <property type="project" value="InterPro"/>
</dbReference>
<protein>
    <submittedName>
        <fullName evidence="2">Menaquinone reductase</fullName>
        <ecNumber evidence="2">1.3.-.-</ecNumber>
    </submittedName>
</protein>
<name>A0A6V8LLR7_9BACT</name>
<dbReference type="Proteomes" id="UP000494245">
    <property type="component" value="Unassembled WGS sequence"/>
</dbReference>
<dbReference type="InterPro" id="IPR050407">
    <property type="entry name" value="Geranylgeranyl_reductase"/>
</dbReference>
<reference evidence="2 3" key="2">
    <citation type="submission" date="2020-05" db="EMBL/GenBank/DDBJ databases">
        <title>Draft genome sequence of Desulfovibrio sp. strainFSS-1.</title>
        <authorList>
            <person name="Shimoshige H."/>
            <person name="Kobayashi H."/>
            <person name="Maekawa T."/>
        </authorList>
    </citation>
    <scope>NUCLEOTIDE SEQUENCE [LARGE SCALE GENOMIC DNA]</scope>
    <source>
        <strain evidence="2 3">SIID29052-01</strain>
    </source>
</reference>
<dbReference type="InterPro" id="IPR036188">
    <property type="entry name" value="FAD/NAD-bd_sf"/>
</dbReference>
<dbReference type="PANTHER" id="PTHR42685:SF22">
    <property type="entry name" value="CONDITIONED MEDIUM FACTOR RECEPTOR 1"/>
    <property type="match status" value="1"/>
</dbReference>
<gene>
    <name evidence="2" type="primary">menJ</name>
    <name evidence="2" type="ORF">NNJEOMEG_01467</name>
</gene>
<dbReference type="AlphaFoldDB" id="A0A6V8LLR7"/>
<dbReference type="PRINTS" id="PR00420">
    <property type="entry name" value="RNGMNOXGNASE"/>
</dbReference>
<proteinExistence type="predicted"/>
<dbReference type="Pfam" id="PF01494">
    <property type="entry name" value="FAD_binding_3"/>
    <property type="match status" value="1"/>
</dbReference>
<reference evidence="2 3" key="1">
    <citation type="submission" date="2020-04" db="EMBL/GenBank/DDBJ databases">
        <authorList>
            <consortium name="Desulfovibrio sp. FSS-1 genome sequencing consortium"/>
            <person name="Shimoshige H."/>
            <person name="Kobayashi H."/>
            <person name="Maekawa T."/>
        </authorList>
    </citation>
    <scope>NUCLEOTIDE SEQUENCE [LARGE SCALE GENOMIC DNA]</scope>
    <source>
        <strain evidence="2 3">SIID29052-01</strain>
    </source>
</reference>
<dbReference type="GO" id="GO:0071949">
    <property type="term" value="F:FAD binding"/>
    <property type="evidence" value="ECO:0007669"/>
    <property type="project" value="InterPro"/>
</dbReference>
<sequence>MADRDVIVAGGGPAGAAAATVLAGAGARVAVLDKARFPRPKLCAGLLTWKTLKTIERVFGTTAAQLEALGVINHKSSRYRIRHRETVLSEGQLVYPFHFVDRRVFDAWCLDRAAAAGAEVLQGLGVVSADPVSGVVGASDGSAWTARHLVGADGANSTVRRCCGIDEARFGREQGMGLELYLDRSALAGIPGLHEDVAADFPTIASGFIDAGYCWSFPHRDVVVLGICGLYRGRPAGMISRCFTDFLDFLNVPQALRQNVKGHPLPYGNWLERPLAGRALLAGDAGGLVEPFFGEGIHYALRTGEMAARACLGGLRGAGEPGAAYQADLEREIFPELVWSKRLRTALYWLTRLGILGPVRLFLGGGGTKLQEMVHGMRSFRLCKPLDCHGPWR</sequence>
<dbReference type="EC" id="1.3.-.-" evidence="2"/>
<dbReference type="NCBIfam" id="TIGR02032">
    <property type="entry name" value="GG-red-SF"/>
    <property type="match status" value="1"/>
</dbReference>
<dbReference type="InterPro" id="IPR002938">
    <property type="entry name" value="FAD-bd"/>
</dbReference>
<dbReference type="RefSeq" id="WP_173082863.1">
    <property type="nucleotide sequence ID" value="NZ_BLTE01000005.1"/>
</dbReference>
<feature type="domain" description="FAD-binding" evidence="1">
    <location>
        <begin position="5"/>
        <end position="167"/>
    </location>
</feature>
<organism evidence="2 3">
    <name type="scientific">Fundidesulfovibrio magnetotacticus</name>
    <dbReference type="NCBI Taxonomy" id="2730080"/>
    <lineage>
        <taxon>Bacteria</taxon>
        <taxon>Pseudomonadati</taxon>
        <taxon>Thermodesulfobacteriota</taxon>
        <taxon>Desulfovibrionia</taxon>
        <taxon>Desulfovibrionales</taxon>
        <taxon>Desulfovibrionaceae</taxon>
        <taxon>Fundidesulfovibrio</taxon>
    </lineage>
</organism>